<keyword evidence="2" id="KW-0560">Oxidoreductase</keyword>
<gene>
    <name evidence="2" type="ORF">AVDCRST_MAG47-1019</name>
</gene>
<organism evidence="2">
    <name type="scientific">uncultured Nocardioidaceae bacterium</name>
    <dbReference type="NCBI Taxonomy" id="253824"/>
    <lineage>
        <taxon>Bacteria</taxon>
        <taxon>Bacillati</taxon>
        <taxon>Actinomycetota</taxon>
        <taxon>Actinomycetes</taxon>
        <taxon>Propionibacteriales</taxon>
        <taxon>Nocardioidaceae</taxon>
        <taxon>environmental samples</taxon>
    </lineage>
</organism>
<feature type="non-terminal residue" evidence="2">
    <location>
        <position position="1"/>
    </location>
</feature>
<feature type="compositionally biased region" description="Basic residues" evidence="1">
    <location>
        <begin position="64"/>
        <end position="74"/>
    </location>
</feature>
<feature type="non-terminal residue" evidence="2">
    <location>
        <position position="156"/>
    </location>
</feature>
<dbReference type="EMBL" id="CADCUK010000074">
    <property type="protein sequence ID" value="CAA9369326.1"/>
    <property type="molecule type" value="Genomic_DNA"/>
</dbReference>
<feature type="compositionally biased region" description="Basic and acidic residues" evidence="1">
    <location>
        <begin position="52"/>
        <end position="63"/>
    </location>
</feature>
<accession>A0A6J4N065</accession>
<proteinExistence type="predicted"/>
<protein>
    <submittedName>
        <fullName evidence="2">NAD(P) transhydrogenase subunit beta</fullName>
        <ecNumber evidence="2">1.6.1.2</ecNumber>
    </submittedName>
</protein>
<name>A0A6J4N065_9ACTN</name>
<dbReference type="AlphaFoldDB" id="A0A6J4N065"/>
<feature type="region of interest" description="Disordered" evidence="1">
    <location>
        <begin position="50"/>
        <end position="115"/>
    </location>
</feature>
<evidence type="ECO:0000313" key="2">
    <source>
        <dbReference type="EMBL" id="CAA9369326.1"/>
    </source>
</evidence>
<reference evidence="2" key="1">
    <citation type="submission" date="2020-02" db="EMBL/GenBank/DDBJ databases">
        <authorList>
            <person name="Meier V. D."/>
        </authorList>
    </citation>
    <scope>NUCLEOTIDE SEQUENCE</scope>
    <source>
        <strain evidence="2">AVDCRST_MAG47</strain>
    </source>
</reference>
<dbReference type="EC" id="1.6.1.2" evidence="2"/>
<sequence>AYLGTDRLPALRRWIHPGAQGALRAEDRPRRQPHRRSGCCRGLRRAVLLHRRPQEHPAHARRDRDRHRRWRPRGPARPDDADAADGGAVQRRRWWRRGAGRAARARAHGRRGRGLRAGRDRIHDLRGLGVVLRLAHHVRQAPGADDLAAGRLPRTA</sequence>
<feature type="compositionally biased region" description="Basic residues" evidence="1">
    <location>
        <begin position="90"/>
        <end position="115"/>
    </location>
</feature>
<dbReference type="GO" id="GO:0016491">
    <property type="term" value="F:oxidoreductase activity"/>
    <property type="evidence" value="ECO:0007669"/>
    <property type="project" value="UniProtKB-KW"/>
</dbReference>
<evidence type="ECO:0000256" key="1">
    <source>
        <dbReference type="SAM" id="MobiDB-lite"/>
    </source>
</evidence>